<dbReference type="GO" id="GO:0071013">
    <property type="term" value="C:catalytic step 2 spliceosome"/>
    <property type="evidence" value="ECO:0007669"/>
    <property type="project" value="TreeGrafter"/>
</dbReference>
<dbReference type="Gene3D" id="2.130.10.10">
    <property type="entry name" value="YVTN repeat-like/Quinoprotein amine dehydrogenase"/>
    <property type="match status" value="1"/>
</dbReference>
<dbReference type="InterPro" id="IPR001680">
    <property type="entry name" value="WD40_rpt"/>
</dbReference>
<dbReference type="GeneID" id="54284915"/>
<dbReference type="EMBL" id="ML978068">
    <property type="protein sequence ID" value="KAF2017578.1"/>
    <property type="molecule type" value="Genomic_DNA"/>
</dbReference>
<dbReference type="InterPro" id="IPR036322">
    <property type="entry name" value="WD40_repeat_dom_sf"/>
</dbReference>
<dbReference type="Proteomes" id="UP000799778">
    <property type="component" value="Unassembled WGS sequence"/>
</dbReference>
<dbReference type="InterPro" id="IPR020472">
    <property type="entry name" value="WD40_PAC1"/>
</dbReference>
<evidence type="ECO:0000313" key="7">
    <source>
        <dbReference type="Proteomes" id="UP000799778"/>
    </source>
</evidence>
<proteinExistence type="predicted"/>
<evidence type="ECO:0000256" key="1">
    <source>
        <dbReference type="ARBA" id="ARBA00022574"/>
    </source>
</evidence>
<feature type="repeat" description="WD" evidence="5">
    <location>
        <begin position="61"/>
        <end position="92"/>
    </location>
</feature>
<dbReference type="InterPro" id="IPR019775">
    <property type="entry name" value="WD40_repeat_CS"/>
</dbReference>
<dbReference type="GO" id="GO:0006397">
    <property type="term" value="P:mRNA processing"/>
    <property type="evidence" value="ECO:0007669"/>
    <property type="project" value="UniProtKB-KW"/>
</dbReference>
<dbReference type="PANTHER" id="PTHR44006:SF1">
    <property type="entry name" value="U5 SMALL NUCLEAR RIBONUCLEOPROTEIN 40 KDA PROTEIN"/>
    <property type="match status" value="1"/>
</dbReference>
<sequence length="358" mass="38665">MSGEKRPAANSFGSTQLVKRAKSDAGAGSSAVAVVNGSAQNGALIQAVPRTSSLQSPVMELAGHSGEVFAARFDPTGQFIASGSMDRSILLWRTSGACENYGILTGHKQAVLDLHWSRDTEILYSASADMTLASWDLESGQRIRTHPGHEEVINCMDVSKRGEEILVSGSDDGYIGLWDPRTKAAVSFIQTDFPVTAISLSEAGNELFTGGIDNDIKVWDLRKQQVTYRLLGHTDTITSLQLSPDNQTLLSNAHDSTVRTWDVRPFAPADRRIRTFDGAPTGQERNLLKASWDVKGERIAAGSGDQSIAIWDSRSGKLLNKLPGHKGAVNDVRFSPQEEPILASASSDRTIMLGELTK</sequence>
<dbReference type="GO" id="GO:0008380">
    <property type="term" value="P:RNA splicing"/>
    <property type="evidence" value="ECO:0007669"/>
    <property type="project" value="UniProtKB-KW"/>
</dbReference>
<evidence type="ECO:0000256" key="5">
    <source>
        <dbReference type="PROSITE-ProRule" id="PRU00221"/>
    </source>
</evidence>
<dbReference type="OrthoDB" id="1068471at2759"/>
<feature type="repeat" description="WD" evidence="5">
    <location>
        <begin position="195"/>
        <end position="229"/>
    </location>
</feature>
<gene>
    <name evidence="6" type="ORF">BU24DRAFT_420612</name>
</gene>
<feature type="repeat" description="WD" evidence="5">
    <location>
        <begin position="104"/>
        <end position="145"/>
    </location>
</feature>
<feature type="repeat" description="WD" evidence="5">
    <location>
        <begin position="146"/>
        <end position="188"/>
    </location>
</feature>
<protein>
    <submittedName>
        <fullName evidence="6">WD40 repeat-like protein</fullName>
    </submittedName>
</protein>
<dbReference type="CDD" id="cd00200">
    <property type="entry name" value="WD40"/>
    <property type="match status" value="1"/>
</dbReference>
<keyword evidence="4" id="KW-0508">mRNA splicing</keyword>
<evidence type="ECO:0000256" key="3">
    <source>
        <dbReference type="ARBA" id="ARBA00022737"/>
    </source>
</evidence>
<dbReference type="PANTHER" id="PTHR44006">
    <property type="entry name" value="U5 SMALL NUCLEAR RIBONUCLEOPROTEIN 40 KDA PROTEIN"/>
    <property type="match status" value="1"/>
</dbReference>
<feature type="repeat" description="WD" evidence="5">
    <location>
        <begin position="230"/>
        <end position="264"/>
    </location>
</feature>
<evidence type="ECO:0000313" key="6">
    <source>
        <dbReference type="EMBL" id="KAF2017578.1"/>
    </source>
</evidence>
<keyword evidence="7" id="KW-1185">Reference proteome</keyword>
<feature type="repeat" description="WD" evidence="5">
    <location>
        <begin position="280"/>
        <end position="321"/>
    </location>
</feature>
<accession>A0A6A5XW82</accession>
<dbReference type="PROSITE" id="PS50082">
    <property type="entry name" value="WD_REPEATS_2"/>
    <property type="match status" value="7"/>
</dbReference>
<dbReference type="Pfam" id="PF00400">
    <property type="entry name" value="WD40"/>
    <property type="match status" value="7"/>
</dbReference>
<dbReference type="AlphaFoldDB" id="A0A6A5XW82"/>
<keyword evidence="2" id="KW-0507">mRNA processing</keyword>
<dbReference type="PRINTS" id="PR00320">
    <property type="entry name" value="GPROTEINBRPT"/>
</dbReference>
<dbReference type="SUPFAM" id="SSF50978">
    <property type="entry name" value="WD40 repeat-like"/>
    <property type="match status" value="1"/>
</dbReference>
<reference evidence="6" key="1">
    <citation type="journal article" date="2020" name="Stud. Mycol.">
        <title>101 Dothideomycetes genomes: a test case for predicting lifestyles and emergence of pathogens.</title>
        <authorList>
            <person name="Haridas S."/>
            <person name="Albert R."/>
            <person name="Binder M."/>
            <person name="Bloem J."/>
            <person name="Labutti K."/>
            <person name="Salamov A."/>
            <person name="Andreopoulos B."/>
            <person name="Baker S."/>
            <person name="Barry K."/>
            <person name="Bills G."/>
            <person name="Bluhm B."/>
            <person name="Cannon C."/>
            <person name="Castanera R."/>
            <person name="Culley D."/>
            <person name="Daum C."/>
            <person name="Ezra D."/>
            <person name="Gonzalez J."/>
            <person name="Henrissat B."/>
            <person name="Kuo A."/>
            <person name="Liang C."/>
            <person name="Lipzen A."/>
            <person name="Lutzoni F."/>
            <person name="Magnuson J."/>
            <person name="Mondo S."/>
            <person name="Nolan M."/>
            <person name="Ohm R."/>
            <person name="Pangilinan J."/>
            <person name="Park H.-J."/>
            <person name="Ramirez L."/>
            <person name="Alfaro M."/>
            <person name="Sun H."/>
            <person name="Tritt A."/>
            <person name="Yoshinaga Y."/>
            <person name="Zwiers L.-H."/>
            <person name="Turgeon B."/>
            <person name="Goodwin S."/>
            <person name="Spatafora J."/>
            <person name="Crous P."/>
            <person name="Grigoriev I."/>
        </authorList>
    </citation>
    <scope>NUCLEOTIDE SEQUENCE</scope>
    <source>
        <strain evidence="6">CBS 175.79</strain>
    </source>
</reference>
<feature type="repeat" description="WD" evidence="5">
    <location>
        <begin position="322"/>
        <end position="358"/>
    </location>
</feature>
<dbReference type="SMART" id="SM00320">
    <property type="entry name" value="WD40"/>
    <property type="match status" value="7"/>
</dbReference>
<evidence type="ECO:0000256" key="2">
    <source>
        <dbReference type="ARBA" id="ARBA00022664"/>
    </source>
</evidence>
<dbReference type="InterPro" id="IPR052234">
    <property type="entry name" value="U5_snRNP_Component"/>
</dbReference>
<dbReference type="RefSeq" id="XP_033385917.1">
    <property type="nucleotide sequence ID" value="XM_033527518.1"/>
</dbReference>
<dbReference type="GO" id="GO:0003723">
    <property type="term" value="F:RNA binding"/>
    <property type="evidence" value="ECO:0007669"/>
    <property type="project" value="TreeGrafter"/>
</dbReference>
<organism evidence="6 7">
    <name type="scientific">Aaosphaeria arxii CBS 175.79</name>
    <dbReference type="NCBI Taxonomy" id="1450172"/>
    <lineage>
        <taxon>Eukaryota</taxon>
        <taxon>Fungi</taxon>
        <taxon>Dikarya</taxon>
        <taxon>Ascomycota</taxon>
        <taxon>Pezizomycotina</taxon>
        <taxon>Dothideomycetes</taxon>
        <taxon>Pleosporomycetidae</taxon>
        <taxon>Pleosporales</taxon>
        <taxon>Pleosporales incertae sedis</taxon>
        <taxon>Aaosphaeria</taxon>
    </lineage>
</organism>
<evidence type="ECO:0000256" key="4">
    <source>
        <dbReference type="ARBA" id="ARBA00023187"/>
    </source>
</evidence>
<name>A0A6A5XW82_9PLEO</name>
<dbReference type="PROSITE" id="PS50294">
    <property type="entry name" value="WD_REPEATS_REGION"/>
    <property type="match status" value="6"/>
</dbReference>
<dbReference type="InterPro" id="IPR015943">
    <property type="entry name" value="WD40/YVTN_repeat-like_dom_sf"/>
</dbReference>
<keyword evidence="3" id="KW-0677">Repeat</keyword>
<dbReference type="PROSITE" id="PS00678">
    <property type="entry name" value="WD_REPEATS_1"/>
    <property type="match status" value="3"/>
</dbReference>
<keyword evidence="1 5" id="KW-0853">WD repeat</keyword>